<organism evidence="2 3">
    <name type="scientific">Desulfacinum hydrothermale DSM 13146</name>
    <dbReference type="NCBI Taxonomy" id="1121390"/>
    <lineage>
        <taxon>Bacteria</taxon>
        <taxon>Pseudomonadati</taxon>
        <taxon>Thermodesulfobacteriota</taxon>
        <taxon>Syntrophobacteria</taxon>
        <taxon>Syntrophobacterales</taxon>
        <taxon>Syntrophobacteraceae</taxon>
        <taxon>Desulfacinum</taxon>
    </lineage>
</organism>
<reference evidence="2 3" key="1">
    <citation type="submission" date="2017-04" db="EMBL/GenBank/DDBJ databases">
        <authorList>
            <person name="Afonso C.L."/>
            <person name="Miller P.J."/>
            <person name="Scott M.A."/>
            <person name="Spackman E."/>
            <person name="Goraichik I."/>
            <person name="Dimitrov K.M."/>
            <person name="Suarez D.L."/>
            <person name="Swayne D.E."/>
        </authorList>
    </citation>
    <scope>NUCLEOTIDE SEQUENCE [LARGE SCALE GENOMIC DNA]</scope>
    <source>
        <strain evidence="2 3">DSM 13146</strain>
    </source>
</reference>
<protein>
    <submittedName>
        <fullName evidence="2">Uroporphyrinogen decarboxylase</fullName>
    </submittedName>
</protein>
<dbReference type="RefSeq" id="WP_170920402.1">
    <property type="nucleotide sequence ID" value="NZ_FWXF01000005.1"/>
</dbReference>
<dbReference type="AlphaFoldDB" id="A0A1W1XD33"/>
<dbReference type="GO" id="GO:0004853">
    <property type="term" value="F:uroporphyrinogen decarboxylase activity"/>
    <property type="evidence" value="ECO:0007669"/>
    <property type="project" value="InterPro"/>
</dbReference>
<dbReference type="InterPro" id="IPR052024">
    <property type="entry name" value="Methanogen_methyltrans"/>
</dbReference>
<dbReference type="Gene3D" id="3.20.20.210">
    <property type="match status" value="1"/>
</dbReference>
<name>A0A1W1XD33_9BACT</name>
<dbReference type="PANTHER" id="PTHR47099:SF1">
    <property type="entry name" value="METHYLCOBAMIDE:COM METHYLTRANSFERASE MTBA"/>
    <property type="match status" value="1"/>
</dbReference>
<evidence type="ECO:0000313" key="2">
    <source>
        <dbReference type="EMBL" id="SMC21945.1"/>
    </source>
</evidence>
<dbReference type="SUPFAM" id="SSF51726">
    <property type="entry name" value="UROD/MetE-like"/>
    <property type="match status" value="1"/>
</dbReference>
<keyword evidence="3" id="KW-1185">Reference proteome</keyword>
<dbReference type="Pfam" id="PF01208">
    <property type="entry name" value="URO-D"/>
    <property type="match status" value="1"/>
</dbReference>
<evidence type="ECO:0000313" key="3">
    <source>
        <dbReference type="Proteomes" id="UP000192783"/>
    </source>
</evidence>
<gene>
    <name evidence="2" type="ORF">SAMN02746041_01322</name>
</gene>
<proteinExistence type="predicted"/>
<dbReference type="STRING" id="1121390.SAMN02746041_01322"/>
<dbReference type="Proteomes" id="UP000192783">
    <property type="component" value="Unassembled WGS sequence"/>
</dbReference>
<sequence length="303" mass="33577">MIPRERVKRAVRRKTVDRLPLGEICVDEALAHAFAPSLTPGFERQHALLTHLGLDLVCLPPPEAPTNVGAVVARPEQLPWPDLARWVRETELFVFVTLDGPFGFGCRALGWMPFLMALERETEKVEEMFQNWLAQALAWIRHAADRGAHGLVVADDIAYGKGPFVSPARLQKTYFPWIARLVAAAKEVGLPVFFHSDGNLNPLLLPLADTGVHGLHCLDPRSGMDFAPVKKEYGDRLCLWGNLDPALLTGEACREKVERHVAALLESVSDRIGWIFGTTSGLFSGMNLEAVSWAYQAVRSIAR</sequence>
<dbReference type="PANTHER" id="PTHR47099">
    <property type="entry name" value="METHYLCOBAMIDE:COM METHYLTRANSFERASE MTBA"/>
    <property type="match status" value="1"/>
</dbReference>
<feature type="domain" description="Uroporphyrinogen decarboxylase (URO-D)" evidence="1">
    <location>
        <begin position="91"/>
        <end position="300"/>
    </location>
</feature>
<evidence type="ECO:0000259" key="1">
    <source>
        <dbReference type="Pfam" id="PF01208"/>
    </source>
</evidence>
<dbReference type="InterPro" id="IPR000257">
    <property type="entry name" value="Uroporphyrinogen_deCOase"/>
</dbReference>
<dbReference type="EMBL" id="FWXF01000005">
    <property type="protein sequence ID" value="SMC21945.1"/>
    <property type="molecule type" value="Genomic_DNA"/>
</dbReference>
<accession>A0A1W1XD33</accession>
<dbReference type="GO" id="GO:0006779">
    <property type="term" value="P:porphyrin-containing compound biosynthetic process"/>
    <property type="evidence" value="ECO:0007669"/>
    <property type="project" value="InterPro"/>
</dbReference>
<dbReference type="InterPro" id="IPR038071">
    <property type="entry name" value="UROD/MetE-like_sf"/>
</dbReference>